<evidence type="ECO:0000259" key="2">
    <source>
        <dbReference type="PROSITE" id="PS50110"/>
    </source>
</evidence>
<dbReference type="InterPro" id="IPR001789">
    <property type="entry name" value="Sig_transdc_resp-reg_receiver"/>
</dbReference>
<dbReference type="InterPro" id="IPR058245">
    <property type="entry name" value="NreC/VraR/RcsB-like_REC"/>
</dbReference>
<dbReference type="Pfam" id="PF00072">
    <property type="entry name" value="Response_reg"/>
    <property type="match status" value="1"/>
</dbReference>
<gene>
    <name evidence="3" type="ORF">GCM10009118_26740</name>
</gene>
<dbReference type="RefSeq" id="WP_343788731.1">
    <property type="nucleotide sequence ID" value="NZ_BAAAFH010000022.1"/>
</dbReference>
<accession>A0ABP3Y7S3</accession>
<dbReference type="PANTHER" id="PTHR45566:SF1">
    <property type="entry name" value="HTH-TYPE TRANSCRIPTIONAL REGULATOR YHJB-RELATED"/>
    <property type="match status" value="1"/>
</dbReference>
<evidence type="ECO:0000313" key="4">
    <source>
        <dbReference type="Proteomes" id="UP001501126"/>
    </source>
</evidence>
<keyword evidence="4" id="KW-1185">Reference proteome</keyword>
<evidence type="ECO:0000256" key="1">
    <source>
        <dbReference type="PROSITE-ProRule" id="PRU00169"/>
    </source>
</evidence>
<keyword evidence="1" id="KW-0597">Phosphoprotein</keyword>
<dbReference type="PANTHER" id="PTHR45566">
    <property type="entry name" value="HTH-TYPE TRANSCRIPTIONAL REGULATOR YHJB-RELATED"/>
    <property type="match status" value="1"/>
</dbReference>
<dbReference type="PROSITE" id="PS50110">
    <property type="entry name" value="RESPONSE_REGULATORY"/>
    <property type="match status" value="1"/>
</dbReference>
<dbReference type="Proteomes" id="UP001501126">
    <property type="component" value="Unassembled WGS sequence"/>
</dbReference>
<organism evidence="3 4">
    <name type="scientific">Wandonia haliotis</name>
    <dbReference type="NCBI Taxonomy" id="574963"/>
    <lineage>
        <taxon>Bacteria</taxon>
        <taxon>Pseudomonadati</taxon>
        <taxon>Bacteroidota</taxon>
        <taxon>Flavobacteriia</taxon>
        <taxon>Flavobacteriales</taxon>
        <taxon>Crocinitomicaceae</taxon>
        <taxon>Wandonia</taxon>
    </lineage>
</organism>
<comment type="caution">
    <text evidence="3">The sequence shown here is derived from an EMBL/GenBank/DDBJ whole genome shotgun (WGS) entry which is preliminary data.</text>
</comment>
<name>A0ABP3Y7S3_9FLAO</name>
<dbReference type="SMART" id="SM00448">
    <property type="entry name" value="REC"/>
    <property type="match status" value="1"/>
</dbReference>
<feature type="modified residue" description="4-aspartylphosphate" evidence="1">
    <location>
        <position position="57"/>
    </location>
</feature>
<dbReference type="InterPro" id="IPR051015">
    <property type="entry name" value="EvgA-like"/>
</dbReference>
<reference evidence="4" key="1">
    <citation type="journal article" date="2019" name="Int. J. Syst. Evol. Microbiol.">
        <title>The Global Catalogue of Microorganisms (GCM) 10K type strain sequencing project: providing services to taxonomists for standard genome sequencing and annotation.</title>
        <authorList>
            <consortium name="The Broad Institute Genomics Platform"/>
            <consortium name="The Broad Institute Genome Sequencing Center for Infectious Disease"/>
            <person name="Wu L."/>
            <person name="Ma J."/>
        </authorList>
    </citation>
    <scope>NUCLEOTIDE SEQUENCE [LARGE SCALE GENOMIC DNA]</scope>
    <source>
        <strain evidence="4">JCM 16083</strain>
    </source>
</reference>
<protein>
    <recommendedName>
        <fullName evidence="2">Response regulatory domain-containing protein</fullName>
    </recommendedName>
</protein>
<proteinExistence type="predicted"/>
<evidence type="ECO:0000313" key="3">
    <source>
        <dbReference type="EMBL" id="GAA0876264.1"/>
    </source>
</evidence>
<dbReference type="SUPFAM" id="SSF52172">
    <property type="entry name" value="CheY-like"/>
    <property type="match status" value="1"/>
</dbReference>
<sequence length="138" mass="15900">MTNIVNALVVEDYKLIADAWGKLLRDTNIFNTVKVLYSADNLTEYIEDLKPELIFMDINLPGSQNGIEITKTITESYPWIKIMILSIHNEPVMVRRAIENGAKGYITKNAPMKEMQLGVEKVMNGEKYLCEEIRHYFD</sequence>
<dbReference type="Gene3D" id="3.40.50.2300">
    <property type="match status" value="1"/>
</dbReference>
<dbReference type="EMBL" id="BAAAFH010000022">
    <property type="protein sequence ID" value="GAA0876264.1"/>
    <property type="molecule type" value="Genomic_DNA"/>
</dbReference>
<dbReference type="CDD" id="cd17535">
    <property type="entry name" value="REC_NarL-like"/>
    <property type="match status" value="1"/>
</dbReference>
<feature type="domain" description="Response regulatory" evidence="2">
    <location>
        <begin position="6"/>
        <end position="123"/>
    </location>
</feature>
<dbReference type="InterPro" id="IPR011006">
    <property type="entry name" value="CheY-like_superfamily"/>
</dbReference>